<feature type="compositionally biased region" description="Basic and acidic residues" evidence="1">
    <location>
        <begin position="64"/>
        <end position="77"/>
    </location>
</feature>
<proteinExistence type="predicted"/>
<feature type="region of interest" description="Disordered" evidence="1">
    <location>
        <begin position="37"/>
        <end position="77"/>
    </location>
</feature>
<evidence type="ECO:0000256" key="2">
    <source>
        <dbReference type="SAM" id="Phobius"/>
    </source>
</evidence>
<evidence type="ECO:0000313" key="3">
    <source>
        <dbReference type="EMBL" id="NYI41672.1"/>
    </source>
</evidence>
<reference evidence="3 4" key="1">
    <citation type="submission" date="2020-07" db="EMBL/GenBank/DDBJ databases">
        <title>Sequencing the genomes of 1000 actinobacteria strains.</title>
        <authorList>
            <person name="Klenk H.-P."/>
        </authorList>
    </citation>
    <scope>NUCLEOTIDE SEQUENCE [LARGE SCALE GENOMIC DNA]</scope>
    <source>
        <strain evidence="3 4">DSM 19970</strain>
    </source>
</reference>
<dbReference type="RefSeq" id="WP_179398031.1">
    <property type="nucleotide sequence ID" value="NZ_JACBZO010000001.1"/>
</dbReference>
<keyword evidence="2" id="KW-1133">Transmembrane helix</keyword>
<dbReference type="AlphaFoldDB" id="A0A7Z0CKA7"/>
<sequence>MRLPLIGTVDLTPSGLFLVFAVLVAVGYVVWQIVESRRKGSGTNSEVGAAVKAGADDPQADSAEGQRAKGDDELHTP</sequence>
<dbReference type="Proteomes" id="UP000547973">
    <property type="component" value="Unassembled WGS sequence"/>
</dbReference>
<comment type="caution">
    <text evidence="3">The sequence shown here is derived from an EMBL/GenBank/DDBJ whole genome shotgun (WGS) entry which is preliminary data.</text>
</comment>
<feature type="transmembrane region" description="Helical" evidence="2">
    <location>
        <begin position="12"/>
        <end position="31"/>
    </location>
</feature>
<name>A0A7Z0CKA7_9MICO</name>
<evidence type="ECO:0000313" key="4">
    <source>
        <dbReference type="Proteomes" id="UP000547973"/>
    </source>
</evidence>
<keyword evidence="4" id="KW-1185">Reference proteome</keyword>
<evidence type="ECO:0000256" key="1">
    <source>
        <dbReference type="SAM" id="MobiDB-lite"/>
    </source>
</evidence>
<gene>
    <name evidence="3" type="ORF">BKA03_001791</name>
</gene>
<keyword evidence="2" id="KW-0472">Membrane</keyword>
<keyword evidence="2" id="KW-0812">Transmembrane</keyword>
<dbReference type="EMBL" id="JACBZO010000001">
    <property type="protein sequence ID" value="NYI41672.1"/>
    <property type="molecule type" value="Genomic_DNA"/>
</dbReference>
<accession>A0A7Z0CKA7</accession>
<organism evidence="3 4">
    <name type="scientific">Demequina lutea</name>
    <dbReference type="NCBI Taxonomy" id="431489"/>
    <lineage>
        <taxon>Bacteria</taxon>
        <taxon>Bacillati</taxon>
        <taxon>Actinomycetota</taxon>
        <taxon>Actinomycetes</taxon>
        <taxon>Micrococcales</taxon>
        <taxon>Demequinaceae</taxon>
        <taxon>Demequina</taxon>
    </lineage>
</organism>
<protein>
    <submittedName>
        <fullName evidence="3">Uncharacterized protein</fullName>
    </submittedName>
</protein>